<comment type="similarity">
    <text evidence="1">Belongs to the thioesterase family.</text>
</comment>
<name>A0A7W7I1Q6_9ACTN</name>
<dbReference type="Proteomes" id="UP000578112">
    <property type="component" value="Unassembled WGS sequence"/>
</dbReference>
<dbReference type="GO" id="GO:0016787">
    <property type="term" value="F:hydrolase activity"/>
    <property type="evidence" value="ECO:0007669"/>
    <property type="project" value="UniProtKB-KW"/>
</dbReference>
<sequence>MNSAAWFRSAAEAAPGLPRVYCFTHAGGNTAEYLRWQPALAAAAQVTTVTMPGRGHRYAEQAPPTIDAFAAGAAEAIAAHATGPFVLFGHSLGAVVAFEVARRLRDDPRLLHLVASGAAAPELMPSERVVRAAALQGRAFAEAVGAFGGLPAEVVAAEELHELLLPGVQADFRLVAGYRYRAATPLPVGITLVNGVADNHVTAARVAGWAGETSLPLDTRWAPGGHFYLSADPQPVLDVLRELTRAGQSDLLI</sequence>
<evidence type="ECO:0000259" key="3">
    <source>
        <dbReference type="SMART" id="SM00824"/>
    </source>
</evidence>
<organism evidence="4 5">
    <name type="scientific">Actinoplanes digitatis</name>
    <dbReference type="NCBI Taxonomy" id="1868"/>
    <lineage>
        <taxon>Bacteria</taxon>
        <taxon>Bacillati</taxon>
        <taxon>Actinomycetota</taxon>
        <taxon>Actinomycetes</taxon>
        <taxon>Micromonosporales</taxon>
        <taxon>Micromonosporaceae</taxon>
        <taxon>Actinoplanes</taxon>
    </lineage>
</organism>
<dbReference type="InterPro" id="IPR020802">
    <property type="entry name" value="TesA-like"/>
</dbReference>
<keyword evidence="5" id="KW-1185">Reference proteome</keyword>
<gene>
    <name evidence="4" type="ORF">BJ971_005331</name>
</gene>
<evidence type="ECO:0000313" key="5">
    <source>
        <dbReference type="Proteomes" id="UP000578112"/>
    </source>
</evidence>
<dbReference type="InterPro" id="IPR012223">
    <property type="entry name" value="TEII"/>
</dbReference>
<proteinExistence type="inferred from homology"/>
<dbReference type="SUPFAM" id="SSF53474">
    <property type="entry name" value="alpha/beta-Hydrolases"/>
    <property type="match status" value="1"/>
</dbReference>
<keyword evidence="2" id="KW-0378">Hydrolase</keyword>
<protein>
    <submittedName>
        <fullName evidence="4">Surfactin synthase thioesterase subunit</fullName>
    </submittedName>
</protein>
<dbReference type="PANTHER" id="PTHR11487">
    <property type="entry name" value="THIOESTERASE"/>
    <property type="match status" value="1"/>
</dbReference>
<reference evidence="4 5" key="1">
    <citation type="submission" date="2020-08" db="EMBL/GenBank/DDBJ databases">
        <title>Sequencing the genomes of 1000 actinobacteria strains.</title>
        <authorList>
            <person name="Klenk H.-P."/>
        </authorList>
    </citation>
    <scope>NUCLEOTIDE SEQUENCE [LARGE SCALE GENOMIC DNA]</scope>
    <source>
        <strain evidence="4 5">DSM 43149</strain>
    </source>
</reference>
<dbReference type="PANTHER" id="PTHR11487:SF0">
    <property type="entry name" value="S-ACYL FATTY ACID SYNTHASE THIOESTERASE, MEDIUM CHAIN"/>
    <property type="match status" value="1"/>
</dbReference>
<evidence type="ECO:0000313" key="4">
    <source>
        <dbReference type="EMBL" id="MBB4764775.1"/>
    </source>
</evidence>
<dbReference type="InterPro" id="IPR029058">
    <property type="entry name" value="AB_hydrolase_fold"/>
</dbReference>
<comment type="caution">
    <text evidence="4">The sequence shown here is derived from an EMBL/GenBank/DDBJ whole genome shotgun (WGS) entry which is preliminary data.</text>
</comment>
<evidence type="ECO:0000256" key="2">
    <source>
        <dbReference type="ARBA" id="ARBA00022801"/>
    </source>
</evidence>
<dbReference type="Gene3D" id="3.40.50.1820">
    <property type="entry name" value="alpha/beta hydrolase"/>
    <property type="match status" value="1"/>
</dbReference>
<dbReference type="InterPro" id="IPR001031">
    <property type="entry name" value="Thioesterase"/>
</dbReference>
<dbReference type="RefSeq" id="WP_184995928.1">
    <property type="nucleotide sequence ID" value="NZ_BOMK01000003.1"/>
</dbReference>
<dbReference type="AlphaFoldDB" id="A0A7W7I1Q6"/>
<dbReference type="Pfam" id="PF00975">
    <property type="entry name" value="Thioesterase"/>
    <property type="match status" value="1"/>
</dbReference>
<feature type="domain" description="Thioesterase TesA-like" evidence="3">
    <location>
        <begin position="21"/>
        <end position="210"/>
    </location>
</feature>
<evidence type="ECO:0000256" key="1">
    <source>
        <dbReference type="ARBA" id="ARBA00007169"/>
    </source>
</evidence>
<dbReference type="EMBL" id="JACHNH010000001">
    <property type="protein sequence ID" value="MBB4764775.1"/>
    <property type="molecule type" value="Genomic_DNA"/>
</dbReference>
<accession>A0A7W7I1Q6</accession>
<dbReference type="GO" id="GO:0008610">
    <property type="term" value="P:lipid biosynthetic process"/>
    <property type="evidence" value="ECO:0007669"/>
    <property type="project" value="TreeGrafter"/>
</dbReference>
<dbReference type="SMART" id="SM00824">
    <property type="entry name" value="PKS_TE"/>
    <property type="match status" value="1"/>
</dbReference>